<evidence type="ECO:0000256" key="1">
    <source>
        <dbReference type="SAM" id="MobiDB-lite"/>
    </source>
</evidence>
<dbReference type="InterPro" id="IPR052055">
    <property type="entry name" value="Hepadnavirus_pol/RT"/>
</dbReference>
<dbReference type="AlphaFoldDB" id="A0A9N9DGC6"/>
<protein>
    <submittedName>
        <fullName evidence="3">15006_t:CDS:1</fullName>
    </submittedName>
</protein>
<dbReference type="OrthoDB" id="2274680at2759"/>
<feature type="region of interest" description="Disordered" evidence="1">
    <location>
        <begin position="294"/>
        <end position="313"/>
    </location>
</feature>
<dbReference type="PANTHER" id="PTHR33050:SF7">
    <property type="entry name" value="RIBONUCLEASE H"/>
    <property type="match status" value="1"/>
</dbReference>
<evidence type="ECO:0000313" key="4">
    <source>
        <dbReference type="Proteomes" id="UP000789759"/>
    </source>
</evidence>
<dbReference type="SUPFAM" id="SSF56672">
    <property type="entry name" value="DNA/RNA polymerases"/>
    <property type="match status" value="1"/>
</dbReference>
<feature type="transmembrane region" description="Helical" evidence="2">
    <location>
        <begin position="63"/>
        <end position="85"/>
    </location>
</feature>
<sequence>MGFTVNIKKSQLEPVQSIEFLGFTIDSINMMLQIPNYKLKDLIHECSTTYKQKRIHIRKLASLIGKLIAVTNAFLPARLLSWALLRDKNKQLKLQGWNSFLHLSSESQQHLLQCIKQLSYHKGRKIRLDIPLSTIQTDASPWGWGAVMNDQITQLNSSNKDRLDDYCSIYKPSGRYDLTLSESYSRTNMDIMSVPKHYNSGSTSAREKEQVSRCSITNSESTPKCMNDELFQLEIRSQGSCDRCIYPILEEIETICEPPMDPITQSISKDHLREGHDSNNFSTMAISPMVSKIDGSADRYTNHPTPQSSNSQYSYTTQELQIKDLCSSCIQEQLKEKGFSD</sequence>
<keyword evidence="2" id="KW-1133">Transmembrane helix</keyword>
<feature type="compositionally biased region" description="Low complexity" evidence="1">
    <location>
        <begin position="304"/>
        <end position="313"/>
    </location>
</feature>
<dbReference type="EMBL" id="CAJVQA010006359">
    <property type="protein sequence ID" value="CAG8638984.1"/>
    <property type="molecule type" value="Genomic_DNA"/>
</dbReference>
<evidence type="ECO:0000313" key="3">
    <source>
        <dbReference type="EMBL" id="CAG8638984.1"/>
    </source>
</evidence>
<keyword evidence="2" id="KW-0472">Membrane</keyword>
<evidence type="ECO:0000256" key="2">
    <source>
        <dbReference type="SAM" id="Phobius"/>
    </source>
</evidence>
<keyword evidence="2" id="KW-0812">Transmembrane</keyword>
<dbReference type="Proteomes" id="UP000789759">
    <property type="component" value="Unassembled WGS sequence"/>
</dbReference>
<accession>A0A9N9DGC6</accession>
<dbReference type="InterPro" id="IPR043502">
    <property type="entry name" value="DNA/RNA_pol_sf"/>
</dbReference>
<proteinExistence type="predicted"/>
<organism evidence="3 4">
    <name type="scientific">Cetraspora pellucida</name>
    <dbReference type="NCBI Taxonomy" id="1433469"/>
    <lineage>
        <taxon>Eukaryota</taxon>
        <taxon>Fungi</taxon>
        <taxon>Fungi incertae sedis</taxon>
        <taxon>Mucoromycota</taxon>
        <taxon>Glomeromycotina</taxon>
        <taxon>Glomeromycetes</taxon>
        <taxon>Diversisporales</taxon>
        <taxon>Gigasporaceae</taxon>
        <taxon>Cetraspora</taxon>
    </lineage>
</organism>
<dbReference type="PANTHER" id="PTHR33050">
    <property type="entry name" value="REVERSE TRANSCRIPTASE DOMAIN-CONTAINING PROTEIN"/>
    <property type="match status" value="1"/>
</dbReference>
<comment type="caution">
    <text evidence="3">The sequence shown here is derived from an EMBL/GenBank/DDBJ whole genome shotgun (WGS) entry which is preliminary data.</text>
</comment>
<name>A0A9N9DGC6_9GLOM</name>
<reference evidence="3" key="1">
    <citation type="submission" date="2021-06" db="EMBL/GenBank/DDBJ databases">
        <authorList>
            <person name="Kallberg Y."/>
            <person name="Tangrot J."/>
            <person name="Rosling A."/>
        </authorList>
    </citation>
    <scope>NUCLEOTIDE SEQUENCE</scope>
    <source>
        <strain evidence="3">FL966</strain>
    </source>
</reference>
<keyword evidence="4" id="KW-1185">Reference proteome</keyword>
<gene>
    <name evidence="3" type="ORF">CPELLU_LOCUS8759</name>
</gene>